<dbReference type="PRINTS" id="PR00081">
    <property type="entry name" value="GDHRDH"/>
</dbReference>
<comment type="similarity">
    <text evidence="1">Belongs to the short-chain dehydrogenases/reductases (SDR) family.</text>
</comment>
<dbReference type="GO" id="GO:0048038">
    <property type="term" value="F:quinone binding"/>
    <property type="evidence" value="ECO:0007669"/>
    <property type="project" value="TreeGrafter"/>
</dbReference>
<dbReference type="GO" id="GO:0016616">
    <property type="term" value="F:oxidoreductase activity, acting on the CH-OH group of donors, NAD or NADP as acceptor"/>
    <property type="evidence" value="ECO:0007669"/>
    <property type="project" value="TreeGrafter"/>
</dbReference>
<dbReference type="FunFam" id="3.40.50.720:FF:000084">
    <property type="entry name" value="Short-chain dehydrogenase reductase"/>
    <property type="match status" value="1"/>
</dbReference>
<sequence length="270" mass="27964">MAGRVQGKATIVTGAGQSPGSTIGNGRAIAMLLAREGARVICADRVLASAEETVDAIRAEGGEAYAVHLDITDSPAVAAVVEHALRLLGRLDVVVNNVGIGGSGDGPAHRVDEAAFERILQVNLTGMLHVTKAVLPVMREQRSGSIVNISSLAARAGGGQIAYEVSKAAVNRLTTSVAQSQARHGIRCNAVQPGLLDTPMAVAGIARMLGRTEDEVRIERDRQVPLGGHMGTAWDTAYAVLYLASDEARFVSGAILPVDGAMGVTQATNT</sequence>
<dbReference type="PANTHER" id="PTHR42760:SF122">
    <property type="entry name" value="NAD(P)-BINDING PROTEIN"/>
    <property type="match status" value="1"/>
</dbReference>
<dbReference type="AlphaFoldDB" id="A0A6J6FH26"/>
<name>A0A6J6FH26_9ZZZZ</name>
<organism evidence="2">
    <name type="scientific">freshwater metagenome</name>
    <dbReference type="NCBI Taxonomy" id="449393"/>
    <lineage>
        <taxon>unclassified sequences</taxon>
        <taxon>metagenomes</taxon>
        <taxon>ecological metagenomes</taxon>
    </lineage>
</organism>
<evidence type="ECO:0000256" key="1">
    <source>
        <dbReference type="ARBA" id="ARBA00006484"/>
    </source>
</evidence>
<accession>A0A6J6FH26</accession>
<dbReference type="SUPFAM" id="SSF51735">
    <property type="entry name" value="NAD(P)-binding Rossmann-fold domains"/>
    <property type="match status" value="1"/>
</dbReference>
<evidence type="ECO:0000313" key="2">
    <source>
        <dbReference type="EMBL" id="CAB4588181.1"/>
    </source>
</evidence>
<dbReference type="Pfam" id="PF13561">
    <property type="entry name" value="adh_short_C2"/>
    <property type="match status" value="1"/>
</dbReference>
<dbReference type="InterPro" id="IPR036291">
    <property type="entry name" value="NAD(P)-bd_dom_sf"/>
</dbReference>
<dbReference type="GO" id="GO:0006633">
    <property type="term" value="P:fatty acid biosynthetic process"/>
    <property type="evidence" value="ECO:0007669"/>
    <property type="project" value="TreeGrafter"/>
</dbReference>
<reference evidence="2" key="1">
    <citation type="submission" date="2020-05" db="EMBL/GenBank/DDBJ databases">
        <authorList>
            <person name="Chiriac C."/>
            <person name="Salcher M."/>
            <person name="Ghai R."/>
            <person name="Kavagutti S V."/>
        </authorList>
    </citation>
    <scope>NUCLEOTIDE SEQUENCE</scope>
</reference>
<protein>
    <submittedName>
        <fullName evidence="2">Unannotated protein</fullName>
    </submittedName>
</protein>
<dbReference type="InterPro" id="IPR002347">
    <property type="entry name" value="SDR_fam"/>
</dbReference>
<dbReference type="EMBL" id="CAEZSR010000209">
    <property type="protein sequence ID" value="CAB4588181.1"/>
    <property type="molecule type" value="Genomic_DNA"/>
</dbReference>
<dbReference type="PRINTS" id="PR00080">
    <property type="entry name" value="SDRFAMILY"/>
</dbReference>
<dbReference type="Gene3D" id="3.40.50.720">
    <property type="entry name" value="NAD(P)-binding Rossmann-like Domain"/>
    <property type="match status" value="1"/>
</dbReference>
<proteinExistence type="inferred from homology"/>
<gene>
    <name evidence="2" type="ORF">UFOPK1493_03582</name>
</gene>
<dbReference type="PANTHER" id="PTHR42760">
    <property type="entry name" value="SHORT-CHAIN DEHYDROGENASES/REDUCTASES FAMILY MEMBER"/>
    <property type="match status" value="1"/>
</dbReference>